<protein>
    <submittedName>
        <fullName evidence="1">Uncharacterized protein</fullName>
    </submittedName>
</protein>
<evidence type="ECO:0000313" key="1">
    <source>
        <dbReference type="EMBL" id="GIF82204.1"/>
    </source>
</evidence>
<keyword evidence="2" id="KW-1185">Reference proteome</keyword>
<reference evidence="1 2" key="1">
    <citation type="submission" date="2021-01" db="EMBL/GenBank/DDBJ databases">
        <title>Whole genome shotgun sequence of Catellatospora bangladeshensis NBRC 107357.</title>
        <authorList>
            <person name="Komaki H."/>
            <person name="Tamura T."/>
        </authorList>
    </citation>
    <scope>NUCLEOTIDE SEQUENCE [LARGE SCALE GENOMIC DNA]</scope>
    <source>
        <strain evidence="1 2">NBRC 107357</strain>
    </source>
</reference>
<dbReference type="AlphaFoldDB" id="A0A8J3JQW9"/>
<dbReference type="Gene3D" id="2.60.40.10">
    <property type="entry name" value="Immunoglobulins"/>
    <property type="match status" value="1"/>
</dbReference>
<accession>A0A8J3JQW9</accession>
<dbReference type="RefSeq" id="WP_203747069.1">
    <property type="nucleotide sequence ID" value="NZ_BONF01000019.1"/>
</dbReference>
<organism evidence="1 2">
    <name type="scientific">Catellatospora bangladeshensis</name>
    <dbReference type="NCBI Taxonomy" id="310355"/>
    <lineage>
        <taxon>Bacteria</taxon>
        <taxon>Bacillati</taxon>
        <taxon>Actinomycetota</taxon>
        <taxon>Actinomycetes</taxon>
        <taxon>Micromonosporales</taxon>
        <taxon>Micromonosporaceae</taxon>
        <taxon>Catellatospora</taxon>
    </lineage>
</organism>
<dbReference type="EMBL" id="BONF01000019">
    <property type="protein sequence ID" value="GIF82204.1"/>
    <property type="molecule type" value="Genomic_DNA"/>
</dbReference>
<sequence length="52" mass="5810">MLAPRFSDYVLAYTVAPGVLADGEYRWRVRAEDGTQVSAWAPWCSFTVRATA</sequence>
<proteinExistence type="predicted"/>
<dbReference type="Proteomes" id="UP000601223">
    <property type="component" value="Unassembled WGS sequence"/>
</dbReference>
<dbReference type="GO" id="GO:0005975">
    <property type="term" value="P:carbohydrate metabolic process"/>
    <property type="evidence" value="ECO:0007669"/>
    <property type="project" value="UniProtKB-ARBA"/>
</dbReference>
<comment type="caution">
    <text evidence="1">The sequence shown here is derived from an EMBL/GenBank/DDBJ whole genome shotgun (WGS) entry which is preliminary data.</text>
</comment>
<evidence type="ECO:0000313" key="2">
    <source>
        <dbReference type="Proteomes" id="UP000601223"/>
    </source>
</evidence>
<dbReference type="InterPro" id="IPR013783">
    <property type="entry name" value="Ig-like_fold"/>
</dbReference>
<gene>
    <name evidence="1" type="ORF">Cba03nite_35530</name>
</gene>
<name>A0A8J3JQW9_9ACTN</name>